<evidence type="ECO:0000256" key="10">
    <source>
        <dbReference type="ARBA" id="ARBA00023146"/>
    </source>
</evidence>
<dbReference type="InterPro" id="IPR056411">
    <property type="entry name" value="CysS_C"/>
</dbReference>
<feature type="binding site" evidence="12">
    <location>
        <position position="287"/>
    </location>
    <ligand>
        <name>ATP</name>
        <dbReference type="ChEBI" id="CHEBI:30616"/>
    </ligand>
</feature>
<evidence type="ECO:0000256" key="2">
    <source>
        <dbReference type="ARBA" id="ARBA00011245"/>
    </source>
</evidence>
<name>A0ABY0V595_9ACTO</name>
<comment type="subcellular location">
    <subcellularLocation>
        <location evidence="12">Cytoplasm</location>
    </subcellularLocation>
</comment>
<evidence type="ECO:0000256" key="5">
    <source>
        <dbReference type="ARBA" id="ARBA00022723"/>
    </source>
</evidence>
<evidence type="ECO:0000313" key="14">
    <source>
        <dbReference type="EMBL" id="SDT86207.1"/>
    </source>
</evidence>
<comment type="cofactor">
    <cofactor evidence="12">
        <name>Zn(2+)</name>
        <dbReference type="ChEBI" id="CHEBI:29105"/>
    </cofactor>
    <text evidence="12">Binds 1 zinc ion per subunit.</text>
</comment>
<dbReference type="InterPro" id="IPR015273">
    <property type="entry name" value="Cys-tRNA-synt_Ia_DALR"/>
</dbReference>
<proteinExistence type="inferred from homology"/>
<evidence type="ECO:0000256" key="9">
    <source>
        <dbReference type="ARBA" id="ARBA00022917"/>
    </source>
</evidence>
<dbReference type="CDD" id="cd00672">
    <property type="entry name" value="CysRS_core"/>
    <property type="match status" value="1"/>
</dbReference>
<evidence type="ECO:0000256" key="7">
    <source>
        <dbReference type="ARBA" id="ARBA00022833"/>
    </source>
</evidence>
<keyword evidence="3 12" id="KW-0963">Cytoplasm</keyword>
<dbReference type="Pfam" id="PF09190">
    <property type="entry name" value="DALR_2"/>
    <property type="match status" value="1"/>
</dbReference>
<feature type="binding site" evidence="12">
    <location>
        <position position="257"/>
    </location>
    <ligand>
        <name>Zn(2+)</name>
        <dbReference type="ChEBI" id="CHEBI:29105"/>
    </ligand>
</feature>
<dbReference type="PANTHER" id="PTHR10890">
    <property type="entry name" value="CYSTEINYL-TRNA SYNTHETASE"/>
    <property type="match status" value="1"/>
</dbReference>
<evidence type="ECO:0000256" key="12">
    <source>
        <dbReference type="HAMAP-Rule" id="MF_00041"/>
    </source>
</evidence>
<evidence type="ECO:0000256" key="1">
    <source>
        <dbReference type="ARBA" id="ARBA00005594"/>
    </source>
</evidence>
<dbReference type="SMART" id="SM00840">
    <property type="entry name" value="DALR_2"/>
    <property type="match status" value="1"/>
</dbReference>
<dbReference type="Pfam" id="PF01406">
    <property type="entry name" value="tRNA-synt_1e"/>
    <property type="match status" value="1"/>
</dbReference>
<dbReference type="Pfam" id="PF23493">
    <property type="entry name" value="CysS_C"/>
    <property type="match status" value="1"/>
</dbReference>
<feature type="binding site" evidence="12">
    <location>
        <position position="253"/>
    </location>
    <ligand>
        <name>Zn(2+)</name>
        <dbReference type="ChEBI" id="CHEBI:29105"/>
    </ligand>
</feature>
<dbReference type="Proteomes" id="UP000198976">
    <property type="component" value="Chromosome I"/>
</dbReference>
<protein>
    <recommendedName>
        <fullName evidence="12">Cysteine--tRNA ligase</fullName>
        <ecNumber evidence="12">6.1.1.16</ecNumber>
    </recommendedName>
    <alternativeName>
        <fullName evidence="12">Cysteinyl-tRNA synthetase</fullName>
        <shortName evidence="12">CysRS</shortName>
    </alternativeName>
</protein>
<dbReference type="PRINTS" id="PR00983">
    <property type="entry name" value="TRNASYNTHCYS"/>
</dbReference>
<feature type="binding site" evidence="12">
    <location>
        <position position="39"/>
    </location>
    <ligand>
        <name>Zn(2+)</name>
        <dbReference type="ChEBI" id="CHEBI:29105"/>
    </ligand>
</feature>
<evidence type="ECO:0000313" key="15">
    <source>
        <dbReference type="Proteomes" id="UP000198976"/>
    </source>
</evidence>
<dbReference type="Gene3D" id="1.20.120.1910">
    <property type="entry name" value="Cysteine-tRNA ligase, C-terminal anti-codon recognition domain"/>
    <property type="match status" value="1"/>
</dbReference>
<dbReference type="NCBIfam" id="TIGR00435">
    <property type="entry name" value="cysS"/>
    <property type="match status" value="1"/>
</dbReference>
<feature type="binding site" evidence="12">
    <location>
        <position position="228"/>
    </location>
    <ligand>
        <name>Zn(2+)</name>
        <dbReference type="ChEBI" id="CHEBI:29105"/>
    </ligand>
</feature>
<evidence type="ECO:0000259" key="13">
    <source>
        <dbReference type="SMART" id="SM00840"/>
    </source>
</evidence>
<dbReference type="InterPro" id="IPR009080">
    <property type="entry name" value="tRNAsynth_Ia_anticodon-bd"/>
</dbReference>
<keyword evidence="5 12" id="KW-0479">Metal-binding</keyword>
<sequence>MRARRITIRGMTLYLHDLKKAALAPLEPVHPGHVGIYLCGATVQGSPHIGHLRSAVAFDTLIRWLRRNGTQVTYIRNITDIDDKILAKSAEAGVQWWAWASRFEREFADAYATLGVVPPTFEPRATAHIPDQIALVERLIERGHAYADGQGNVYFDVHSQEDYGSLTRQKLDDMRSTEDDAQIDADVEAGKRDSRDFALWKAAKPSEPATASWDSPWGRGRPGWHLECSAMSKRYLGEEFDIHGGGIDLRFPHHENEQAQSHGAGWGFARMWVHNAWVTIKGEKMAKSVGNVLSVDALTQQAPALAVRWALSTVHYRSALEWGPDTLPAAQAASEKFITFALKSAEAAGEATVEELQLGEKDLPEGFVNALNDDLNVAGALAVIYEHLKVGNQALASGDTEAIRREHVLVRSMLDLLGVDPLSDQWKATTRGETGATTGTNGSGSNGAMDALDNLVTGILNERAQARADKDWTRADQLRDTLTEAGITVEDGKDGATWHLAAD</sequence>
<evidence type="ECO:0000256" key="6">
    <source>
        <dbReference type="ARBA" id="ARBA00022741"/>
    </source>
</evidence>
<keyword evidence="4 12" id="KW-0436">Ligase</keyword>
<evidence type="ECO:0000256" key="3">
    <source>
        <dbReference type="ARBA" id="ARBA00022490"/>
    </source>
</evidence>
<feature type="short sequence motif" description="'KMSKS' region" evidence="12">
    <location>
        <begin position="284"/>
        <end position="288"/>
    </location>
</feature>
<dbReference type="InterPro" id="IPR032678">
    <property type="entry name" value="tRNA-synt_1_cat_dom"/>
</dbReference>
<keyword evidence="10 12" id="KW-0030">Aminoacyl-tRNA synthetase</keyword>
<accession>A0ABY0V595</accession>
<dbReference type="PANTHER" id="PTHR10890:SF30">
    <property type="entry name" value="CYSTEINE--TRNA LIGASE"/>
    <property type="match status" value="1"/>
</dbReference>
<dbReference type="Gene3D" id="3.40.50.620">
    <property type="entry name" value="HUPs"/>
    <property type="match status" value="1"/>
</dbReference>
<keyword evidence="8 12" id="KW-0067">ATP-binding</keyword>
<organism evidence="14 15">
    <name type="scientific">Schaalia radingae</name>
    <dbReference type="NCBI Taxonomy" id="131110"/>
    <lineage>
        <taxon>Bacteria</taxon>
        <taxon>Bacillati</taxon>
        <taxon>Actinomycetota</taxon>
        <taxon>Actinomycetes</taxon>
        <taxon>Actinomycetales</taxon>
        <taxon>Actinomycetaceae</taxon>
        <taxon>Schaalia</taxon>
    </lineage>
</organism>
<comment type="similarity">
    <text evidence="1 12">Belongs to the class-I aminoacyl-tRNA synthetase family.</text>
</comment>
<evidence type="ECO:0000256" key="4">
    <source>
        <dbReference type="ARBA" id="ARBA00022598"/>
    </source>
</evidence>
<dbReference type="InterPro" id="IPR015803">
    <property type="entry name" value="Cys-tRNA-ligase"/>
</dbReference>
<keyword evidence="6 12" id="KW-0547">Nucleotide-binding</keyword>
<dbReference type="HAMAP" id="MF_00041">
    <property type="entry name" value="Cys_tRNA_synth"/>
    <property type="match status" value="1"/>
</dbReference>
<dbReference type="InterPro" id="IPR014729">
    <property type="entry name" value="Rossmann-like_a/b/a_fold"/>
</dbReference>
<dbReference type="EMBL" id="LT629792">
    <property type="protein sequence ID" value="SDT86207.1"/>
    <property type="molecule type" value="Genomic_DNA"/>
</dbReference>
<keyword evidence="7 12" id="KW-0862">Zinc</keyword>
<dbReference type="InterPro" id="IPR024909">
    <property type="entry name" value="Cys-tRNA/MSH_ligase"/>
</dbReference>
<feature type="domain" description="Cysteinyl-tRNA synthetase class Ia DALR" evidence="13">
    <location>
        <begin position="366"/>
        <end position="427"/>
    </location>
</feature>
<keyword evidence="15" id="KW-1185">Reference proteome</keyword>
<dbReference type="SUPFAM" id="SSF52374">
    <property type="entry name" value="Nucleotidylyl transferase"/>
    <property type="match status" value="1"/>
</dbReference>
<evidence type="ECO:0000256" key="11">
    <source>
        <dbReference type="ARBA" id="ARBA00047398"/>
    </source>
</evidence>
<reference evidence="14 15" key="1">
    <citation type="submission" date="2016-10" db="EMBL/GenBank/DDBJ databases">
        <authorList>
            <person name="Varghese N."/>
            <person name="Submissions S."/>
        </authorList>
    </citation>
    <scope>NUCLEOTIDE SEQUENCE [LARGE SCALE GENOMIC DNA]</scope>
    <source>
        <strain evidence="14 15">DSM 9169</strain>
    </source>
</reference>
<dbReference type="SUPFAM" id="SSF47323">
    <property type="entry name" value="Anticodon-binding domain of a subclass of class I aminoacyl-tRNA synthetases"/>
    <property type="match status" value="1"/>
</dbReference>
<comment type="catalytic activity">
    <reaction evidence="11 12">
        <text>tRNA(Cys) + L-cysteine + ATP = L-cysteinyl-tRNA(Cys) + AMP + diphosphate</text>
        <dbReference type="Rhea" id="RHEA:17773"/>
        <dbReference type="Rhea" id="RHEA-COMP:9661"/>
        <dbReference type="Rhea" id="RHEA-COMP:9679"/>
        <dbReference type="ChEBI" id="CHEBI:30616"/>
        <dbReference type="ChEBI" id="CHEBI:33019"/>
        <dbReference type="ChEBI" id="CHEBI:35235"/>
        <dbReference type="ChEBI" id="CHEBI:78442"/>
        <dbReference type="ChEBI" id="CHEBI:78517"/>
        <dbReference type="ChEBI" id="CHEBI:456215"/>
        <dbReference type="EC" id="6.1.1.16"/>
    </reaction>
</comment>
<gene>
    <name evidence="12" type="primary">cysS</name>
    <name evidence="14" type="ORF">SAMN04489714_0270</name>
</gene>
<feature type="short sequence motif" description="'HIGH' region" evidence="12">
    <location>
        <begin position="41"/>
        <end position="51"/>
    </location>
</feature>
<evidence type="ECO:0000256" key="8">
    <source>
        <dbReference type="ARBA" id="ARBA00022840"/>
    </source>
</evidence>
<dbReference type="EC" id="6.1.1.16" evidence="12"/>
<comment type="subunit">
    <text evidence="2 12">Monomer.</text>
</comment>
<keyword evidence="9 12" id="KW-0648">Protein biosynthesis</keyword>